<evidence type="ECO:0000313" key="6">
    <source>
        <dbReference type="EMBL" id="KMZ78257.1"/>
    </source>
</evidence>
<organism evidence="6 7">
    <name type="scientific">Plasmodium vivax India VII</name>
    <dbReference type="NCBI Taxonomy" id="1077284"/>
    <lineage>
        <taxon>Eukaryota</taxon>
        <taxon>Sar</taxon>
        <taxon>Alveolata</taxon>
        <taxon>Apicomplexa</taxon>
        <taxon>Aconoidasida</taxon>
        <taxon>Haemosporida</taxon>
        <taxon>Plasmodiidae</taxon>
        <taxon>Plasmodium</taxon>
        <taxon>Plasmodium (Plasmodium)</taxon>
    </lineage>
</organism>
<sequence length="162" mass="18451">MGRRRLDKNANDAATTNSGKNVKNTSIGKNVKSAKKRKRKKSSDSEDDDDIEITNTNVNLNRNVAVSCKFKQREKVDINLILAQDEADASKTKTYCWTKVNGGQSSLARRKFCIVCGFEGKYKCLKCYEHKPVSFIRYYCSLKCKKVHDESSCCKSKMLDTW</sequence>
<dbReference type="AlphaFoldDB" id="A0A0J9S8D9"/>
<gene>
    <name evidence="6" type="ORF">PVIIG_02256</name>
</gene>
<feature type="region of interest" description="Disordered" evidence="4">
    <location>
        <begin position="1"/>
        <end position="51"/>
    </location>
</feature>
<dbReference type="GO" id="GO:0008270">
    <property type="term" value="F:zinc ion binding"/>
    <property type="evidence" value="ECO:0007669"/>
    <property type="project" value="UniProtKB-KW"/>
</dbReference>
<reference evidence="6 7" key="1">
    <citation type="submission" date="2011-08" db="EMBL/GenBank/DDBJ databases">
        <title>The Genome Sequence of Plasmodium vivax India VII.</title>
        <authorList>
            <consortium name="The Broad Institute Genome Sequencing Platform"/>
            <consortium name="The Broad Institute Genome Sequencing Center for Infectious Disease"/>
            <person name="Neafsey D."/>
            <person name="Carlton J."/>
            <person name="Barnwell J."/>
            <person name="Collins W."/>
            <person name="Escalante A."/>
            <person name="Mullikin J."/>
            <person name="Saul A."/>
            <person name="Guigo R."/>
            <person name="Camara F."/>
            <person name="Young S.K."/>
            <person name="Zeng Q."/>
            <person name="Gargeya S."/>
            <person name="Fitzgerald M."/>
            <person name="Haas B."/>
            <person name="Abouelleil A."/>
            <person name="Alvarado L."/>
            <person name="Arachchi H.M."/>
            <person name="Berlin A."/>
            <person name="Brown A."/>
            <person name="Chapman S.B."/>
            <person name="Chen Z."/>
            <person name="Dunbar C."/>
            <person name="Freedman E."/>
            <person name="Gearin G."/>
            <person name="Gellesch M."/>
            <person name="Goldberg J."/>
            <person name="Griggs A."/>
            <person name="Gujja S."/>
            <person name="Heiman D."/>
            <person name="Howarth C."/>
            <person name="Larson L."/>
            <person name="Lui A."/>
            <person name="MacDonald P.J.P."/>
            <person name="Montmayeur A."/>
            <person name="Murphy C."/>
            <person name="Neiman D."/>
            <person name="Pearson M."/>
            <person name="Priest M."/>
            <person name="Roberts A."/>
            <person name="Saif S."/>
            <person name="Shea T."/>
            <person name="Shenoy N."/>
            <person name="Sisk P."/>
            <person name="Stolte C."/>
            <person name="Sykes S."/>
            <person name="Wortman J."/>
            <person name="Nusbaum C."/>
            <person name="Birren B."/>
        </authorList>
    </citation>
    <scope>NUCLEOTIDE SEQUENCE [LARGE SCALE GENOMIC DNA]</scope>
    <source>
        <strain evidence="6 7">India VII</strain>
    </source>
</reference>
<dbReference type="EMBL" id="KQ234373">
    <property type="protein sequence ID" value="KMZ78257.1"/>
    <property type="molecule type" value="Genomic_DNA"/>
</dbReference>
<dbReference type="InterPro" id="IPR039723">
    <property type="entry name" value="Vps71/ZNHIT1"/>
</dbReference>
<feature type="compositionally biased region" description="Polar residues" evidence="4">
    <location>
        <begin position="12"/>
        <end position="28"/>
    </location>
</feature>
<dbReference type="GO" id="GO:0005634">
    <property type="term" value="C:nucleus"/>
    <property type="evidence" value="ECO:0007669"/>
    <property type="project" value="UniProtKB-ARBA"/>
</dbReference>
<dbReference type="Proteomes" id="UP000053562">
    <property type="component" value="Unassembled WGS sequence"/>
</dbReference>
<dbReference type="OrthoDB" id="74807at2759"/>
<keyword evidence="1" id="KW-0479">Metal-binding</keyword>
<evidence type="ECO:0000256" key="1">
    <source>
        <dbReference type="ARBA" id="ARBA00022723"/>
    </source>
</evidence>
<feature type="compositionally biased region" description="Basic residues" evidence="4">
    <location>
        <begin position="32"/>
        <end position="41"/>
    </location>
</feature>
<protein>
    <recommendedName>
        <fullName evidence="5">HIT-type domain-containing protein</fullName>
    </recommendedName>
</protein>
<evidence type="ECO:0000313" key="7">
    <source>
        <dbReference type="Proteomes" id="UP000053562"/>
    </source>
</evidence>
<proteinExistence type="predicted"/>
<evidence type="ECO:0000256" key="4">
    <source>
        <dbReference type="SAM" id="MobiDB-lite"/>
    </source>
</evidence>
<keyword evidence="3" id="KW-0862">Zinc</keyword>
<keyword evidence="2" id="KW-0863">Zinc-finger</keyword>
<evidence type="ECO:0000256" key="3">
    <source>
        <dbReference type="ARBA" id="ARBA00022833"/>
    </source>
</evidence>
<dbReference type="InterPro" id="IPR007529">
    <property type="entry name" value="Znf_HIT"/>
</dbReference>
<accession>A0A0J9S8D9</accession>
<dbReference type="GO" id="GO:0006338">
    <property type="term" value="P:chromatin remodeling"/>
    <property type="evidence" value="ECO:0007669"/>
    <property type="project" value="InterPro"/>
</dbReference>
<evidence type="ECO:0000256" key="2">
    <source>
        <dbReference type="ARBA" id="ARBA00022771"/>
    </source>
</evidence>
<dbReference type="PANTHER" id="PTHR13093">
    <property type="entry name" value="ZINC FINGER HIT DOMAIN CONTAINING PROTEIN 1"/>
    <property type="match status" value="1"/>
</dbReference>
<feature type="domain" description="HIT-type" evidence="5">
    <location>
        <begin position="109"/>
        <end position="146"/>
    </location>
</feature>
<dbReference type="Pfam" id="PF04438">
    <property type="entry name" value="zf-HIT"/>
    <property type="match status" value="1"/>
</dbReference>
<dbReference type="CDD" id="cd21437">
    <property type="entry name" value="zf-HIT_ZNHIT1_like"/>
    <property type="match status" value="1"/>
</dbReference>
<evidence type="ECO:0000259" key="5">
    <source>
        <dbReference type="Pfam" id="PF04438"/>
    </source>
</evidence>
<name>A0A0J9S8D9_PLAVI</name>